<keyword evidence="4" id="KW-1185">Reference proteome</keyword>
<gene>
    <name evidence="3" type="ORF">CINCED_3A022750</name>
</gene>
<feature type="transmembrane region" description="Helical" evidence="2">
    <location>
        <begin position="161"/>
        <end position="180"/>
    </location>
</feature>
<accession>A0A5E4MDW9</accession>
<evidence type="ECO:0000256" key="2">
    <source>
        <dbReference type="SAM" id="Phobius"/>
    </source>
</evidence>
<feature type="transmembrane region" description="Helical" evidence="2">
    <location>
        <begin position="9"/>
        <end position="27"/>
    </location>
</feature>
<dbReference type="AlphaFoldDB" id="A0A5E4MDW9"/>
<evidence type="ECO:0000313" key="4">
    <source>
        <dbReference type="Proteomes" id="UP000325440"/>
    </source>
</evidence>
<feature type="transmembrane region" description="Helical" evidence="2">
    <location>
        <begin position="77"/>
        <end position="102"/>
    </location>
</feature>
<dbReference type="EMBL" id="CABPRJ010000123">
    <property type="protein sequence ID" value="VVC27466.1"/>
    <property type="molecule type" value="Genomic_DNA"/>
</dbReference>
<organism evidence="3 4">
    <name type="scientific">Cinara cedri</name>
    <dbReference type="NCBI Taxonomy" id="506608"/>
    <lineage>
        <taxon>Eukaryota</taxon>
        <taxon>Metazoa</taxon>
        <taxon>Ecdysozoa</taxon>
        <taxon>Arthropoda</taxon>
        <taxon>Hexapoda</taxon>
        <taxon>Insecta</taxon>
        <taxon>Pterygota</taxon>
        <taxon>Neoptera</taxon>
        <taxon>Paraneoptera</taxon>
        <taxon>Hemiptera</taxon>
        <taxon>Sternorrhyncha</taxon>
        <taxon>Aphidomorpha</taxon>
        <taxon>Aphidoidea</taxon>
        <taxon>Aphididae</taxon>
        <taxon>Lachninae</taxon>
        <taxon>Cinara</taxon>
    </lineage>
</organism>
<reference evidence="3 4" key="1">
    <citation type="submission" date="2019-08" db="EMBL/GenBank/DDBJ databases">
        <authorList>
            <person name="Alioto T."/>
            <person name="Alioto T."/>
            <person name="Gomez Garrido J."/>
        </authorList>
    </citation>
    <scope>NUCLEOTIDE SEQUENCE [LARGE SCALE GENOMIC DNA]</scope>
</reference>
<keyword evidence="2" id="KW-0812">Transmembrane</keyword>
<protein>
    <submittedName>
        <fullName evidence="3">Uncharacterized protein</fullName>
    </submittedName>
</protein>
<evidence type="ECO:0000313" key="3">
    <source>
        <dbReference type="EMBL" id="VVC27466.1"/>
    </source>
</evidence>
<dbReference type="Proteomes" id="UP000325440">
    <property type="component" value="Unassembled WGS sequence"/>
</dbReference>
<keyword evidence="2" id="KW-1133">Transmembrane helix</keyword>
<proteinExistence type="predicted"/>
<feature type="compositionally biased region" description="Polar residues" evidence="1">
    <location>
        <begin position="263"/>
        <end position="281"/>
    </location>
</feature>
<feature type="transmembrane region" description="Helical" evidence="2">
    <location>
        <begin position="122"/>
        <end position="140"/>
    </location>
</feature>
<evidence type="ECO:0000256" key="1">
    <source>
        <dbReference type="SAM" id="MobiDB-lite"/>
    </source>
</evidence>
<feature type="region of interest" description="Disordered" evidence="1">
    <location>
        <begin position="263"/>
        <end position="287"/>
    </location>
</feature>
<keyword evidence="2" id="KW-0472">Membrane</keyword>
<name>A0A5E4MDW9_9HEMI</name>
<sequence length="287" mass="31264">MSFSPEAKILLAIGASLLFFMLIYDTLYNKESNNESSIISILSKATLSISNILLFPCAVGAGLLVGTTEIFTNSQSVVAFSLNSSIAFISTAIVPLGITALVNPCNTCEWDVDHKLERVTSVIVQCGIVVGIATLGWSFITDVLAKSQQLFTILESVGSGLYSSASALLAVILAPVMMLASHCIFNQLQTHSQDDVKGHRLARDQAIESEKTQARSTGTIVTKQAERMEVRHEINHHDDFRNVFVNYITSAIKEANCSSLINSKDQKTQPSMVEGISTRTQENTRCR</sequence>
<feature type="transmembrane region" description="Helical" evidence="2">
    <location>
        <begin position="47"/>
        <end position="65"/>
    </location>
</feature>